<protein>
    <recommendedName>
        <fullName evidence="3">HNH endonuclease</fullName>
    </recommendedName>
</protein>
<organism evidence="1 2">
    <name type="scientific">Geothrix edaphica</name>
    <dbReference type="NCBI Taxonomy" id="2927976"/>
    <lineage>
        <taxon>Bacteria</taxon>
        <taxon>Pseudomonadati</taxon>
        <taxon>Acidobacteriota</taxon>
        <taxon>Holophagae</taxon>
        <taxon>Holophagales</taxon>
        <taxon>Holophagaceae</taxon>
        <taxon>Geothrix</taxon>
    </lineage>
</organism>
<comment type="caution">
    <text evidence="1">The sequence shown here is derived from an EMBL/GenBank/DDBJ whole genome shotgun (WGS) entry which is preliminary data.</text>
</comment>
<evidence type="ECO:0000313" key="2">
    <source>
        <dbReference type="Proteomes" id="UP001165044"/>
    </source>
</evidence>
<evidence type="ECO:0000313" key="1">
    <source>
        <dbReference type="EMBL" id="GLH67166.1"/>
    </source>
</evidence>
<dbReference type="InterPro" id="IPR003615">
    <property type="entry name" value="HNH_nuc"/>
</dbReference>
<dbReference type="RefSeq" id="WP_285608083.1">
    <property type="nucleotide sequence ID" value="NZ_BSDC01000002.1"/>
</dbReference>
<keyword evidence="2" id="KW-1185">Reference proteome</keyword>
<dbReference type="EMBL" id="BSDC01000002">
    <property type="protein sequence ID" value="GLH67166.1"/>
    <property type="molecule type" value="Genomic_DNA"/>
</dbReference>
<gene>
    <name evidence="1" type="ORF">GETHED_15300</name>
</gene>
<evidence type="ECO:0008006" key="3">
    <source>
        <dbReference type="Google" id="ProtNLM"/>
    </source>
</evidence>
<proteinExistence type="predicted"/>
<dbReference type="CDD" id="cd00085">
    <property type="entry name" value="HNHc"/>
    <property type="match status" value="1"/>
</dbReference>
<accession>A0ABQ5PYN3</accession>
<dbReference type="Proteomes" id="UP001165044">
    <property type="component" value="Unassembled WGS sequence"/>
</dbReference>
<reference evidence="1" key="1">
    <citation type="journal article" date="2023" name="Antonie Van Leeuwenhoek">
        <title>Mesoterricola silvestris gen. nov., sp. nov., Mesoterricola sediminis sp. nov., Geothrix oryzae sp. nov., Geothrix edaphica sp. nov., Geothrix rubra sp. nov., and Geothrix limicola sp. nov., six novel members of Acidobacteriota isolated from soils.</title>
        <authorList>
            <person name="Itoh H."/>
            <person name="Sugisawa Y."/>
            <person name="Mise K."/>
            <person name="Xu Z."/>
            <person name="Kuniyasu M."/>
            <person name="Ushijima N."/>
            <person name="Kawano K."/>
            <person name="Kobayashi E."/>
            <person name="Shiratori Y."/>
            <person name="Masuda Y."/>
            <person name="Senoo K."/>
        </authorList>
    </citation>
    <scope>NUCLEOTIDE SEQUENCE</scope>
    <source>
        <strain evidence="1">Red802</strain>
    </source>
</reference>
<sequence length="96" mass="11010">MAFSEEKVQQVWEKGEKVANNDPNEWRKDQCGAWIYRKHYGNRDSQYGWEIDHVSPGGSDDVSNLRPLQWKNNLDKSDGRLKCNVVASGTKNIDNG</sequence>
<name>A0ABQ5PYN3_9BACT</name>